<dbReference type="InterPro" id="IPR035940">
    <property type="entry name" value="CAP_sf"/>
</dbReference>
<feature type="chain" id="PRO_5043132032" evidence="1">
    <location>
        <begin position="17"/>
        <end position="283"/>
    </location>
</feature>
<gene>
    <name evidence="3" type="ORF">HNAJ_LOCUS10628</name>
</gene>
<dbReference type="Pfam" id="PF00188">
    <property type="entry name" value="CAP"/>
    <property type="match status" value="1"/>
</dbReference>
<accession>A0A0R3TSK5</accession>
<keyword evidence="4" id="KW-1185">Reference proteome</keyword>
<dbReference type="Gene3D" id="3.40.33.10">
    <property type="entry name" value="CAP"/>
    <property type="match status" value="2"/>
</dbReference>
<dbReference type="SMART" id="SM00198">
    <property type="entry name" value="SCP"/>
    <property type="match status" value="1"/>
</dbReference>
<dbReference type="EMBL" id="UZAE01013135">
    <property type="protein sequence ID" value="VDO08393.1"/>
    <property type="molecule type" value="Genomic_DNA"/>
</dbReference>
<name>A0A0R3TSK5_RODNA</name>
<evidence type="ECO:0000259" key="2">
    <source>
        <dbReference type="SMART" id="SM00198"/>
    </source>
</evidence>
<dbReference type="OrthoDB" id="6271163at2759"/>
<evidence type="ECO:0000313" key="5">
    <source>
        <dbReference type="WBParaSite" id="HNAJ_0001063301-mRNA-1"/>
    </source>
</evidence>
<protein>
    <submittedName>
        <fullName evidence="5">SCP domain-containing protein</fullName>
    </submittedName>
</protein>
<reference evidence="3 4" key="2">
    <citation type="submission" date="2018-11" db="EMBL/GenBank/DDBJ databases">
        <authorList>
            <consortium name="Pathogen Informatics"/>
        </authorList>
    </citation>
    <scope>NUCLEOTIDE SEQUENCE [LARGE SCALE GENOMIC DNA]</scope>
</reference>
<dbReference type="Proteomes" id="UP000278807">
    <property type="component" value="Unassembled WGS sequence"/>
</dbReference>
<dbReference type="InterPro" id="IPR001283">
    <property type="entry name" value="CRISP-related"/>
</dbReference>
<keyword evidence="1" id="KW-0732">Signal</keyword>
<dbReference type="InterPro" id="IPR014044">
    <property type="entry name" value="CAP_dom"/>
</dbReference>
<dbReference type="STRING" id="102285.A0A0R3TSK5"/>
<feature type="signal peptide" evidence="1">
    <location>
        <begin position="1"/>
        <end position="16"/>
    </location>
</feature>
<dbReference type="WBParaSite" id="HNAJ_0001063301-mRNA-1">
    <property type="protein sequence ID" value="HNAJ_0001063301-mRNA-1"/>
    <property type="gene ID" value="HNAJ_0001063301"/>
</dbReference>
<reference evidence="5" key="1">
    <citation type="submission" date="2017-02" db="UniProtKB">
        <authorList>
            <consortium name="WormBaseParasite"/>
        </authorList>
    </citation>
    <scope>IDENTIFICATION</scope>
</reference>
<organism evidence="5">
    <name type="scientific">Rodentolepis nana</name>
    <name type="common">Dwarf tapeworm</name>
    <name type="synonym">Hymenolepis nana</name>
    <dbReference type="NCBI Taxonomy" id="102285"/>
    <lineage>
        <taxon>Eukaryota</taxon>
        <taxon>Metazoa</taxon>
        <taxon>Spiralia</taxon>
        <taxon>Lophotrochozoa</taxon>
        <taxon>Platyhelminthes</taxon>
        <taxon>Cestoda</taxon>
        <taxon>Eucestoda</taxon>
        <taxon>Cyclophyllidea</taxon>
        <taxon>Hymenolepididae</taxon>
        <taxon>Rodentolepis</taxon>
    </lineage>
</organism>
<sequence>MFKLIIILVYFYPVYSRVPTKLEEVMIVGSHNSIRRTVDPAASNMLAMEYSPDLGSLADSWAQNCKDDDHTTDQNTSRNIYLSSGLPTEYFPYAIGQWFLEKKFYDFEDNSCDHGEVCEHYMRVTSDMIAMKYDSRMEYLANTWVKKCQFVHPTIDDELYQNTSQNLAISYGNPIIDFPQYIDRCHEERKYYDYNKNSCASGKTVPQYEDLGGDAKIQVFSFLLDSERHLKILTEVNLTVEGSRDRLRVLEEKDTFAPWNRRRFGMCAFCYLSTFESRTQVLI</sequence>
<evidence type="ECO:0000313" key="4">
    <source>
        <dbReference type="Proteomes" id="UP000278807"/>
    </source>
</evidence>
<evidence type="ECO:0000256" key="1">
    <source>
        <dbReference type="SAM" id="SignalP"/>
    </source>
</evidence>
<proteinExistence type="predicted"/>
<dbReference type="SUPFAM" id="SSF55797">
    <property type="entry name" value="PR-1-like"/>
    <property type="match status" value="2"/>
</dbReference>
<dbReference type="PANTHER" id="PTHR10334">
    <property type="entry name" value="CYSTEINE-RICH SECRETORY PROTEIN-RELATED"/>
    <property type="match status" value="1"/>
</dbReference>
<dbReference type="AlphaFoldDB" id="A0A0R3TSK5"/>
<evidence type="ECO:0000313" key="3">
    <source>
        <dbReference type="EMBL" id="VDO08393.1"/>
    </source>
</evidence>
<feature type="domain" description="SCP" evidence="2">
    <location>
        <begin position="22"/>
        <end position="141"/>
    </location>
</feature>